<evidence type="ECO:0000256" key="5">
    <source>
        <dbReference type="RuleBase" id="RU004106"/>
    </source>
</evidence>
<dbReference type="FunFam" id="3.20.10.10:FF:000002">
    <property type="entry name" value="D-alanine aminotransferase"/>
    <property type="match status" value="1"/>
</dbReference>
<dbReference type="GO" id="GO:0005829">
    <property type="term" value="C:cytosol"/>
    <property type="evidence" value="ECO:0007669"/>
    <property type="project" value="TreeGrafter"/>
</dbReference>
<reference evidence="7" key="1">
    <citation type="submission" date="2022-02" db="EMBL/GenBank/DDBJ databases">
        <title>Fredinandcohnia quinoae sp. nov. isolated from Chenopodium quinoa seeds.</title>
        <authorList>
            <person name="Saati-Santamaria Z."/>
            <person name="Flores-Felix J.D."/>
            <person name="Igual J.M."/>
            <person name="Velazquez E."/>
            <person name="Garcia-Fraile P."/>
            <person name="Martinez-Molina E."/>
        </authorList>
    </citation>
    <scope>NUCLEOTIDE SEQUENCE</scope>
    <source>
        <strain evidence="7">SECRCQ15</strain>
    </source>
</reference>
<dbReference type="InterPro" id="IPR043131">
    <property type="entry name" value="BCAT-like_N"/>
</dbReference>
<comment type="cofactor">
    <cofactor evidence="1 6">
        <name>pyridoxal 5'-phosphate</name>
        <dbReference type="ChEBI" id="CHEBI:597326"/>
    </cofactor>
</comment>
<dbReference type="PANTHER" id="PTHR42743">
    <property type="entry name" value="AMINO-ACID AMINOTRANSFERASE"/>
    <property type="match status" value="1"/>
</dbReference>
<dbReference type="SUPFAM" id="SSF56752">
    <property type="entry name" value="D-aminoacid aminotransferase-like PLP-dependent enzymes"/>
    <property type="match status" value="1"/>
</dbReference>
<dbReference type="InterPro" id="IPR018300">
    <property type="entry name" value="Aminotrans_IV_CS"/>
</dbReference>
<dbReference type="InterPro" id="IPR036038">
    <property type="entry name" value="Aminotransferase-like"/>
</dbReference>
<sequence length="288" mass="32732">MYIYVDGEIVNKEAAKISPFDHGFLYGAGLFETFRVYDGHPFLLGDHLMRLQKGLDDLQISYKLIHHEIMTILQELLIVNQLKDACIRLNISAGIEELGLPSEEYHNPSMIMFIKKIPNFNGEKEAVILQTTRNTPEGTFRLKSHHFLNNLYGKREVGNKPNVEGVFLTKEGYIAEGITSNVFWIKGNTLYTPSIHTGILNGITREFILNIASRVELTVNEGFFKVEELMNCHEAFITNSIQEIVPLSKINDRLLPGKKGAITNRMQSIYAQFKTKLWSVEELNEGIG</sequence>
<organism evidence="7 8">
    <name type="scientific">Fredinandcohnia quinoae</name>
    <dbReference type="NCBI Taxonomy" id="2918902"/>
    <lineage>
        <taxon>Bacteria</taxon>
        <taxon>Bacillati</taxon>
        <taxon>Bacillota</taxon>
        <taxon>Bacilli</taxon>
        <taxon>Bacillales</taxon>
        <taxon>Bacillaceae</taxon>
        <taxon>Fredinandcohnia</taxon>
    </lineage>
</organism>
<dbReference type="GO" id="GO:0046394">
    <property type="term" value="P:carboxylic acid biosynthetic process"/>
    <property type="evidence" value="ECO:0007669"/>
    <property type="project" value="UniProtKB-ARBA"/>
</dbReference>
<dbReference type="GO" id="GO:0008652">
    <property type="term" value="P:amino acid biosynthetic process"/>
    <property type="evidence" value="ECO:0007669"/>
    <property type="project" value="UniProtKB-ARBA"/>
</dbReference>
<keyword evidence="4 6" id="KW-0663">Pyridoxal phosphate</keyword>
<protein>
    <submittedName>
        <fullName evidence="7">Aminodeoxychorismate lyase</fullName>
        <ecNumber evidence="7">4.1.3.38</ecNumber>
    </submittedName>
</protein>
<dbReference type="EC" id="4.1.3.38" evidence="7"/>
<keyword evidence="8" id="KW-1185">Reference proteome</keyword>
<evidence type="ECO:0000256" key="3">
    <source>
        <dbReference type="ARBA" id="ARBA00011738"/>
    </source>
</evidence>
<dbReference type="RefSeq" id="WP_240256829.1">
    <property type="nucleotide sequence ID" value="NZ_JAKTTI010000030.1"/>
</dbReference>
<evidence type="ECO:0000256" key="4">
    <source>
        <dbReference type="ARBA" id="ARBA00022898"/>
    </source>
</evidence>
<dbReference type="InterPro" id="IPR001544">
    <property type="entry name" value="Aminotrans_IV"/>
</dbReference>
<evidence type="ECO:0000313" key="8">
    <source>
        <dbReference type="Proteomes" id="UP001431131"/>
    </source>
</evidence>
<accession>A0AAW5ECM2</accession>
<dbReference type="PROSITE" id="PS00770">
    <property type="entry name" value="AA_TRANSFER_CLASS_4"/>
    <property type="match status" value="1"/>
</dbReference>
<dbReference type="Pfam" id="PF01063">
    <property type="entry name" value="Aminotran_4"/>
    <property type="match status" value="1"/>
</dbReference>
<comment type="caution">
    <text evidence="7">The sequence shown here is derived from an EMBL/GenBank/DDBJ whole genome shotgun (WGS) entry which is preliminary data.</text>
</comment>
<name>A0AAW5ECM2_9BACI</name>
<dbReference type="NCBIfam" id="NF005800">
    <property type="entry name" value="PRK07650.1"/>
    <property type="match status" value="1"/>
</dbReference>
<dbReference type="AlphaFoldDB" id="A0AAW5ECM2"/>
<comment type="subunit">
    <text evidence="3">Homodimer.</text>
</comment>
<dbReference type="InterPro" id="IPR050571">
    <property type="entry name" value="Class-IV_PLP-Dep_Aminotrnsfr"/>
</dbReference>
<comment type="similarity">
    <text evidence="2 5">Belongs to the class-IV pyridoxal-phosphate-dependent aminotransferase family.</text>
</comment>
<dbReference type="Gene3D" id="3.30.470.10">
    <property type="match status" value="1"/>
</dbReference>
<evidence type="ECO:0000256" key="6">
    <source>
        <dbReference type="RuleBase" id="RU004516"/>
    </source>
</evidence>
<dbReference type="PANTHER" id="PTHR42743:SF11">
    <property type="entry name" value="AMINODEOXYCHORISMATE LYASE"/>
    <property type="match status" value="1"/>
</dbReference>
<evidence type="ECO:0000256" key="2">
    <source>
        <dbReference type="ARBA" id="ARBA00009320"/>
    </source>
</evidence>
<proteinExistence type="inferred from homology"/>
<keyword evidence="7" id="KW-0456">Lyase</keyword>
<dbReference type="Gene3D" id="3.20.10.10">
    <property type="entry name" value="D-amino Acid Aminotransferase, subunit A, domain 2"/>
    <property type="match status" value="1"/>
</dbReference>
<dbReference type="GO" id="GO:0008696">
    <property type="term" value="F:4-amino-4-deoxychorismate lyase activity"/>
    <property type="evidence" value="ECO:0007669"/>
    <property type="project" value="UniProtKB-EC"/>
</dbReference>
<evidence type="ECO:0000256" key="1">
    <source>
        <dbReference type="ARBA" id="ARBA00001933"/>
    </source>
</evidence>
<gene>
    <name evidence="7" type="primary">pabC</name>
    <name evidence="7" type="ORF">MJG50_16380</name>
</gene>
<dbReference type="InterPro" id="IPR043132">
    <property type="entry name" value="BCAT-like_C"/>
</dbReference>
<evidence type="ECO:0000313" key="7">
    <source>
        <dbReference type="EMBL" id="MCH1626913.1"/>
    </source>
</evidence>
<dbReference type="EMBL" id="JAKTTI010000030">
    <property type="protein sequence ID" value="MCH1626913.1"/>
    <property type="molecule type" value="Genomic_DNA"/>
</dbReference>
<dbReference type="Proteomes" id="UP001431131">
    <property type="component" value="Unassembled WGS sequence"/>
</dbReference>